<name>A0ABS4EGM5_9HYPH</name>
<keyword evidence="2" id="KW-1185">Reference proteome</keyword>
<comment type="caution">
    <text evidence="1">The sequence shown here is derived from an EMBL/GenBank/DDBJ whole genome shotgun (WGS) entry which is preliminary data.</text>
</comment>
<dbReference type="InterPro" id="IPR051239">
    <property type="entry name" value="2'-dNMP_N-hydrolase"/>
</dbReference>
<proteinExistence type="predicted"/>
<dbReference type="SUPFAM" id="SSF52309">
    <property type="entry name" value="N-(deoxy)ribosyltransferase-like"/>
    <property type="match status" value="1"/>
</dbReference>
<organism evidence="1 2">
    <name type="scientific">Rhizobium herbae</name>
    <dbReference type="NCBI Taxonomy" id="508661"/>
    <lineage>
        <taxon>Bacteria</taxon>
        <taxon>Pseudomonadati</taxon>
        <taxon>Pseudomonadota</taxon>
        <taxon>Alphaproteobacteria</taxon>
        <taxon>Hyphomicrobiales</taxon>
        <taxon>Rhizobiaceae</taxon>
        <taxon>Rhizobium/Agrobacterium group</taxon>
        <taxon>Rhizobium</taxon>
    </lineage>
</organism>
<dbReference type="PANTHER" id="PTHR15364">
    <property type="entry name" value="2'-DEOXYNUCLEOSIDE 5'-PHOSPHATE N-HYDROLASE 1"/>
    <property type="match status" value="1"/>
</dbReference>
<reference evidence="1 2" key="1">
    <citation type="submission" date="2021-03" db="EMBL/GenBank/DDBJ databases">
        <title>Genomic Encyclopedia of Type Strains, Phase IV (KMG-IV): sequencing the most valuable type-strain genomes for metagenomic binning, comparative biology and taxonomic classification.</title>
        <authorList>
            <person name="Goeker M."/>
        </authorList>
    </citation>
    <scope>NUCLEOTIDE SEQUENCE [LARGE SCALE GENOMIC DNA]</scope>
    <source>
        <strain evidence="1 2">DSM 26427</strain>
    </source>
</reference>
<dbReference type="Gene3D" id="3.40.50.450">
    <property type="match status" value="1"/>
</dbReference>
<gene>
    <name evidence="1" type="ORF">J2Z75_000559</name>
</gene>
<sequence length="190" mass="20372">MQKKVYLAGPDVFLSNGKEILGRKAEMARAAGFVPLCPGDLAPPPVETKNARGLAISGINEGMMRQADAVIANMTPFRGLAADVGTSFELGFMCALGKAVYAYTNIPDDHFKRCAAYYKGDLTRSADGRMRGPDGLSLEDFDMADNLMLDGGIKSRGGAFVVGNAPADQIYTDLTAFAECLRIFSERHGH</sequence>
<evidence type="ECO:0000313" key="1">
    <source>
        <dbReference type="EMBL" id="MBP1857079.1"/>
    </source>
</evidence>
<dbReference type="EMBL" id="JAGGJV010000001">
    <property type="protein sequence ID" value="MBP1857079.1"/>
    <property type="molecule type" value="Genomic_DNA"/>
</dbReference>
<accession>A0ABS4EGM5</accession>
<evidence type="ECO:0000313" key="2">
    <source>
        <dbReference type="Proteomes" id="UP000823786"/>
    </source>
</evidence>
<dbReference type="Proteomes" id="UP000823786">
    <property type="component" value="Unassembled WGS sequence"/>
</dbReference>
<dbReference type="Pfam" id="PF05014">
    <property type="entry name" value="Nuc_deoxyrib_tr"/>
    <property type="match status" value="1"/>
</dbReference>
<protein>
    <submittedName>
        <fullName evidence="1">Nucleoside 2-deoxyribosyltransferase</fullName>
    </submittedName>
</protein>
<dbReference type="PANTHER" id="PTHR15364:SF0">
    <property type="entry name" value="2'-DEOXYNUCLEOSIDE 5'-PHOSPHATE N-HYDROLASE 1"/>
    <property type="match status" value="1"/>
</dbReference>
<dbReference type="InterPro" id="IPR007710">
    <property type="entry name" value="Nucleoside_deoxyribTrfase"/>
</dbReference>
<dbReference type="RefSeq" id="WP_209847436.1">
    <property type="nucleotide sequence ID" value="NZ_JAGGJV010000001.1"/>
</dbReference>